<keyword evidence="4 10" id="KW-0136">Cellulose degradation</keyword>
<sequence length="524" mass="57359">MASAITMTQVLCLTLLSLTLLSNAFTSRDYSDALEKSILFFEGQRSGPLPSNQRLKWRGNSGLSDGASYHVDLVGGYYDAGDNVKFGLPMAFTITMLSWSVIEFGSSMQSQVGDAKTAIRWGTDYLLKAATATPGTLYVQVRVNLCLHFSTDYRTSSAVTYHYSIVVMVQVGDPNMDHKCWERPEDMDTPRNVYKVSSQNPGSDVAAETAAALAAASIVFKESDPSYSARLLQTAKNVFNFADRYRGSYSDSLNSVVCPFYCSYSGYQDELLWGASWMHQATQDNSYLTYIQSNGHTMGSDNDDFSFSWDDKRAGTKVLLSKDFLEKSDSEFQLYKSHSDNYICSLVPGTSGFQAQYTPGGLLYKASESNLQYVTTTTFLLLTYAKYLNANGGVVTCGASTVTAESLIAQAKKQVDYILGDNPAKMSYMVGFGERYPTHVHHRGSSVPSIQAHPGRITCDNGFQYLYASTPNPNVLVGAVIGGPDSKDNFADDRNNYQQSEPATYINAPFVGALAFFAGKGTGN</sequence>
<dbReference type="PANTHER" id="PTHR22298">
    <property type="entry name" value="ENDO-1,4-BETA-GLUCANASE"/>
    <property type="match status" value="1"/>
</dbReference>
<comment type="caution">
    <text evidence="12">The sequence shown here is derived from an EMBL/GenBank/DDBJ whole genome shotgun (WGS) entry which is preliminary data.</text>
</comment>
<evidence type="ECO:0000256" key="7">
    <source>
        <dbReference type="ARBA" id="ARBA00023326"/>
    </source>
</evidence>
<evidence type="ECO:0000256" key="9">
    <source>
        <dbReference type="PROSITE-ProRule" id="PRU10060"/>
    </source>
</evidence>
<evidence type="ECO:0000256" key="8">
    <source>
        <dbReference type="PROSITE-ProRule" id="PRU10059"/>
    </source>
</evidence>
<dbReference type="Gene3D" id="1.50.10.10">
    <property type="match status" value="2"/>
</dbReference>
<dbReference type="InterPro" id="IPR012341">
    <property type="entry name" value="6hp_glycosidase-like_sf"/>
</dbReference>
<reference evidence="12 13" key="1">
    <citation type="journal article" date="2024" name="G3 (Bethesda)">
        <title>Genome assembly of Hibiscus sabdariffa L. provides insights into metabolisms of medicinal natural products.</title>
        <authorList>
            <person name="Kim T."/>
        </authorList>
    </citation>
    <scope>NUCLEOTIDE SEQUENCE [LARGE SCALE GENOMIC DNA]</scope>
    <source>
        <strain evidence="12">TK-2024</strain>
        <tissue evidence="12">Old leaves</tissue>
    </source>
</reference>
<accession>A0ABR1Z7N6</accession>
<organism evidence="12 13">
    <name type="scientific">Hibiscus sabdariffa</name>
    <name type="common">roselle</name>
    <dbReference type="NCBI Taxonomy" id="183260"/>
    <lineage>
        <taxon>Eukaryota</taxon>
        <taxon>Viridiplantae</taxon>
        <taxon>Streptophyta</taxon>
        <taxon>Embryophyta</taxon>
        <taxon>Tracheophyta</taxon>
        <taxon>Spermatophyta</taxon>
        <taxon>Magnoliopsida</taxon>
        <taxon>eudicotyledons</taxon>
        <taxon>Gunneridae</taxon>
        <taxon>Pentapetalae</taxon>
        <taxon>rosids</taxon>
        <taxon>malvids</taxon>
        <taxon>Malvales</taxon>
        <taxon>Malvaceae</taxon>
        <taxon>Malvoideae</taxon>
        <taxon>Hibiscus</taxon>
    </lineage>
</organism>
<comment type="similarity">
    <text evidence="2 8 10">Belongs to the glycosyl hydrolase 9 (cellulase E) family.</text>
</comment>
<evidence type="ECO:0000256" key="2">
    <source>
        <dbReference type="ARBA" id="ARBA00007072"/>
    </source>
</evidence>
<dbReference type="PROSITE" id="PS00698">
    <property type="entry name" value="GH9_3"/>
    <property type="match status" value="1"/>
</dbReference>
<dbReference type="InterPro" id="IPR018221">
    <property type="entry name" value="Glyco_hydro_9_His_AS"/>
</dbReference>
<comment type="catalytic activity">
    <reaction evidence="1 10">
        <text>Endohydrolysis of (1-&gt;4)-beta-D-glucosidic linkages in cellulose, lichenin and cereal beta-D-glucans.</text>
        <dbReference type="EC" id="3.2.1.4"/>
    </reaction>
</comment>
<feature type="domain" description="Glycoside hydrolase family 9" evidence="11">
    <location>
        <begin position="151"/>
        <end position="514"/>
    </location>
</feature>
<keyword evidence="3 8" id="KW-0378">Hydrolase</keyword>
<evidence type="ECO:0000256" key="3">
    <source>
        <dbReference type="ARBA" id="ARBA00022801"/>
    </source>
</evidence>
<evidence type="ECO:0000256" key="5">
    <source>
        <dbReference type="ARBA" id="ARBA00023277"/>
    </source>
</evidence>
<feature type="domain" description="Glycoside hydrolase family 9" evidence="11">
    <location>
        <begin position="30"/>
        <end position="141"/>
    </location>
</feature>
<keyword evidence="7 8" id="KW-0624">Polysaccharide degradation</keyword>
<gene>
    <name evidence="12" type="ORF">V6N12_046290</name>
</gene>
<proteinExistence type="inferred from homology"/>
<feature type="chain" id="PRO_5044979016" description="Endoglucanase" evidence="10">
    <location>
        <begin position="25"/>
        <end position="524"/>
    </location>
</feature>
<feature type="active site" evidence="8">
    <location>
        <position position="441"/>
    </location>
</feature>
<feature type="active site" evidence="9">
    <location>
        <position position="492"/>
    </location>
</feature>
<dbReference type="EC" id="3.2.1.4" evidence="10"/>
<dbReference type="Proteomes" id="UP001472677">
    <property type="component" value="Unassembled WGS sequence"/>
</dbReference>
<keyword evidence="6 8" id="KW-0326">Glycosidase</keyword>
<keyword evidence="10" id="KW-0732">Signal</keyword>
<keyword evidence="13" id="KW-1185">Reference proteome</keyword>
<dbReference type="EMBL" id="JBBPBM010002749">
    <property type="protein sequence ID" value="KAK8474967.1"/>
    <property type="molecule type" value="Genomic_DNA"/>
</dbReference>
<name>A0ABR1Z7N6_9ROSI</name>
<evidence type="ECO:0000313" key="13">
    <source>
        <dbReference type="Proteomes" id="UP001472677"/>
    </source>
</evidence>
<dbReference type="InterPro" id="IPR001701">
    <property type="entry name" value="Glyco_hydro_9"/>
</dbReference>
<evidence type="ECO:0000256" key="6">
    <source>
        <dbReference type="ARBA" id="ARBA00023295"/>
    </source>
</evidence>
<protein>
    <recommendedName>
        <fullName evidence="10">Endoglucanase</fullName>
        <ecNumber evidence="10">3.2.1.4</ecNumber>
    </recommendedName>
</protein>
<evidence type="ECO:0000259" key="11">
    <source>
        <dbReference type="Pfam" id="PF00759"/>
    </source>
</evidence>
<evidence type="ECO:0000256" key="1">
    <source>
        <dbReference type="ARBA" id="ARBA00000966"/>
    </source>
</evidence>
<keyword evidence="5 8" id="KW-0119">Carbohydrate metabolism</keyword>
<dbReference type="SUPFAM" id="SSF48208">
    <property type="entry name" value="Six-hairpin glycosidases"/>
    <property type="match status" value="1"/>
</dbReference>
<dbReference type="Pfam" id="PF00759">
    <property type="entry name" value="Glyco_hydro_9"/>
    <property type="match status" value="2"/>
</dbReference>
<dbReference type="InterPro" id="IPR008928">
    <property type="entry name" value="6-hairpin_glycosidase_sf"/>
</dbReference>
<evidence type="ECO:0000256" key="10">
    <source>
        <dbReference type="RuleBase" id="RU361166"/>
    </source>
</evidence>
<feature type="signal peptide" evidence="10">
    <location>
        <begin position="1"/>
        <end position="24"/>
    </location>
</feature>
<evidence type="ECO:0000313" key="12">
    <source>
        <dbReference type="EMBL" id="KAK8474967.1"/>
    </source>
</evidence>
<feature type="active site" evidence="9">
    <location>
        <position position="501"/>
    </location>
</feature>
<evidence type="ECO:0000256" key="4">
    <source>
        <dbReference type="ARBA" id="ARBA00023001"/>
    </source>
</evidence>
<dbReference type="PROSITE" id="PS00592">
    <property type="entry name" value="GH9_2"/>
    <property type="match status" value="1"/>
</dbReference>
<dbReference type="InterPro" id="IPR033126">
    <property type="entry name" value="Glyco_hydro_9_Asp/Glu_AS"/>
</dbReference>